<dbReference type="PROSITE" id="PS00598">
    <property type="entry name" value="CHROMO_1"/>
    <property type="match status" value="1"/>
</dbReference>
<dbReference type="Pfam" id="PF00385">
    <property type="entry name" value="Chromo"/>
    <property type="match status" value="1"/>
</dbReference>
<gene>
    <name evidence="11" type="ORF">MEDL_7100</name>
</gene>
<dbReference type="InterPro" id="IPR023779">
    <property type="entry name" value="Chromodomain_CS"/>
</dbReference>
<dbReference type="Gene3D" id="3.30.70.270">
    <property type="match status" value="1"/>
</dbReference>
<dbReference type="EMBL" id="CAJPWZ010000372">
    <property type="protein sequence ID" value="CAG2191875.1"/>
    <property type="molecule type" value="Genomic_DNA"/>
</dbReference>
<dbReference type="InterPro" id="IPR000953">
    <property type="entry name" value="Chromo/chromo_shadow_dom"/>
</dbReference>
<keyword evidence="12" id="KW-1185">Reference proteome</keyword>
<dbReference type="GO" id="GO:0003676">
    <property type="term" value="F:nucleic acid binding"/>
    <property type="evidence" value="ECO:0007669"/>
    <property type="project" value="InterPro"/>
</dbReference>
<sequence length="659" mass="76833">MFLGLCNYYRKFIHNYSKITSPLNQLLHKDQQFHWTDECQRSLETLKTKLTSAPILVFPDFNKEFILHTDASGTAIGYVLGQHDKDKKLRVIAYGGRMLRKPEQRWDVKDRECLALVVAIKQFHVYLANNKFHVYTDHIALQYLHRIKESTGRLARWSMYLQTYNFEVHYQPGKDNVCADFLSRIQHPENQRQRRLSIDEIEFTYTTTDQSRKETNQQMYNENQRSVVQPVLLQDSGKSKHNSHGHSLQFTTITKLNTSSYHPECNAATERQNRTLATSLRMYCHDNQSTWPDYLQGVMMSFRNTIQTESTQYSPYYLVFGREPRNPIDIALIPESTKGLSKDAESALKLIVDNLTLARKIAKTNIEAAQQKYKTQHDKNVEEPTFFILDKVWLYCTRTPVGLSPKLQRKWTGPYYIAEHIGEYTYRLRKASDNKILKAPVHANRLKKYLDPKNRPTNPPNEVNEDNDLNPEELMDMPEILDRVNDTIINHTQNQVGKNNQNDQTQLHKDKQPSQNPNPQQDIYDVERILKCRKRGNIKQYLIKWQGYSSSQNTWEPSNNIPNNLIQHFHAQSQNESPIDELPKDELPKDDLPIDELPIDELPKDDLPKDELPIDEITLQTQIRNVAICARDEHFGEVVENITGRKVTSGTFAIIRKVL</sequence>
<evidence type="ECO:0000256" key="5">
    <source>
        <dbReference type="ARBA" id="ARBA00022759"/>
    </source>
</evidence>
<proteinExistence type="predicted"/>
<evidence type="ECO:0000256" key="2">
    <source>
        <dbReference type="ARBA" id="ARBA00022679"/>
    </source>
</evidence>
<name>A0A8S3Q606_MYTED</name>
<dbReference type="SUPFAM" id="SSF56672">
    <property type="entry name" value="DNA/RNA polymerases"/>
    <property type="match status" value="1"/>
</dbReference>
<feature type="region of interest" description="Disordered" evidence="9">
    <location>
        <begin position="449"/>
        <end position="470"/>
    </location>
</feature>
<dbReference type="Pfam" id="PF17917">
    <property type="entry name" value="RT_RNaseH"/>
    <property type="match status" value="1"/>
</dbReference>
<dbReference type="FunFam" id="3.10.20.370:FF:000001">
    <property type="entry name" value="Retrovirus-related Pol polyprotein from transposon 17.6-like protein"/>
    <property type="match status" value="1"/>
</dbReference>
<keyword evidence="5" id="KW-0255">Endonuclease</keyword>
<dbReference type="CDD" id="cd00024">
    <property type="entry name" value="CD_CSD"/>
    <property type="match status" value="1"/>
</dbReference>
<dbReference type="GO" id="GO:0005634">
    <property type="term" value="C:nucleus"/>
    <property type="evidence" value="ECO:0007669"/>
    <property type="project" value="UniProtKB-SubCell"/>
</dbReference>
<keyword evidence="3" id="KW-0548">Nucleotidyltransferase</keyword>
<evidence type="ECO:0000256" key="6">
    <source>
        <dbReference type="ARBA" id="ARBA00022801"/>
    </source>
</evidence>
<dbReference type="InterPro" id="IPR043502">
    <property type="entry name" value="DNA/RNA_pol_sf"/>
</dbReference>
<evidence type="ECO:0000313" key="11">
    <source>
        <dbReference type="EMBL" id="CAG2191875.1"/>
    </source>
</evidence>
<keyword evidence="6" id="KW-0378">Hydrolase</keyword>
<dbReference type="InterPro" id="IPR016197">
    <property type="entry name" value="Chromo-like_dom_sf"/>
</dbReference>
<evidence type="ECO:0000256" key="9">
    <source>
        <dbReference type="SAM" id="MobiDB-lite"/>
    </source>
</evidence>
<dbReference type="PANTHER" id="PTHR37984">
    <property type="entry name" value="PROTEIN CBG26694"/>
    <property type="match status" value="1"/>
</dbReference>
<dbReference type="GO" id="GO:0016787">
    <property type="term" value="F:hydrolase activity"/>
    <property type="evidence" value="ECO:0007669"/>
    <property type="project" value="UniProtKB-KW"/>
</dbReference>
<dbReference type="SUPFAM" id="SSF54160">
    <property type="entry name" value="Chromo domain-like"/>
    <property type="match status" value="1"/>
</dbReference>
<keyword evidence="2" id="KW-0808">Transferase</keyword>
<dbReference type="SUPFAM" id="SSF53098">
    <property type="entry name" value="Ribonuclease H-like"/>
    <property type="match status" value="1"/>
</dbReference>
<dbReference type="InterPro" id="IPR050951">
    <property type="entry name" value="Retrovirus_Pol_polyprotein"/>
</dbReference>
<evidence type="ECO:0000256" key="8">
    <source>
        <dbReference type="ARBA" id="ARBA00023242"/>
    </source>
</evidence>
<accession>A0A8S3Q606</accession>
<dbReference type="InterPro" id="IPR036397">
    <property type="entry name" value="RNaseH_sf"/>
</dbReference>
<dbReference type="Gene3D" id="2.40.50.40">
    <property type="match status" value="1"/>
</dbReference>
<evidence type="ECO:0000256" key="4">
    <source>
        <dbReference type="ARBA" id="ARBA00022722"/>
    </source>
</evidence>
<evidence type="ECO:0000256" key="1">
    <source>
        <dbReference type="ARBA" id="ARBA00004123"/>
    </source>
</evidence>
<dbReference type="Proteomes" id="UP000683360">
    <property type="component" value="Unassembled WGS sequence"/>
</dbReference>
<organism evidence="11 12">
    <name type="scientific">Mytilus edulis</name>
    <name type="common">Blue mussel</name>
    <dbReference type="NCBI Taxonomy" id="6550"/>
    <lineage>
        <taxon>Eukaryota</taxon>
        <taxon>Metazoa</taxon>
        <taxon>Spiralia</taxon>
        <taxon>Lophotrochozoa</taxon>
        <taxon>Mollusca</taxon>
        <taxon>Bivalvia</taxon>
        <taxon>Autobranchia</taxon>
        <taxon>Pteriomorphia</taxon>
        <taxon>Mytilida</taxon>
        <taxon>Mytiloidea</taxon>
        <taxon>Mytilidae</taxon>
        <taxon>Mytilinae</taxon>
        <taxon>Mytilus</taxon>
    </lineage>
</organism>
<dbReference type="PROSITE" id="PS50013">
    <property type="entry name" value="CHROMO_2"/>
    <property type="match status" value="1"/>
</dbReference>
<dbReference type="InterPro" id="IPR023780">
    <property type="entry name" value="Chromo_domain"/>
</dbReference>
<dbReference type="OrthoDB" id="116078at2759"/>
<evidence type="ECO:0000313" key="12">
    <source>
        <dbReference type="Proteomes" id="UP000683360"/>
    </source>
</evidence>
<evidence type="ECO:0000256" key="7">
    <source>
        <dbReference type="ARBA" id="ARBA00022918"/>
    </source>
</evidence>
<dbReference type="GO" id="GO:0003964">
    <property type="term" value="F:RNA-directed DNA polymerase activity"/>
    <property type="evidence" value="ECO:0007669"/>
    <property type="project" value="UniProtKB-KW"/>
</dbReference>
<dbReference type="GO" id="GO:0004519">
    <property type="term" value="F:endonuclease activity"/>
    <property type="evidence" value="ECO:0007669"/>
    <property type="project" value="UniProtKB-KW"/>
</dbReference>
<dbReference type="InterPro" id="IPR043128">
    <property type="entry name" value="Rev_trsase/Diguanyl_cyclase"/>
</dbReference>
<evidence type="ECO:0000259" key="10">
    <source>
        <dbReference type="PROSITE" id="PS50013"/>
    </source>
</evidence>
<dbReference type="Gene3D" id="3.30.420.10">
    <property type="entry name" value="Ribonuclease H-like superfamily/Ribonuclease H"/>
    <property type="match status" value="1"/>
</dbReference>
<dbReference type="Gene3D" id="3.10.20.370">
    <property type="match status" value="1"/>
</dbReference>
<dbReference type="FunFam" id="3.30.70.270:FF:000020">
    <property type="entry name" value="Transposon Tf2-6 polyprotein-like Protein"/>
    <property type="match status" value="1"/>
</dbReference>
<dbReference type="InterPro" id="IPR041373">
    <property type="entry name" value="RT_RNaseH"/>
</dbReference>
<evidence type="ECO:0000256" key="3">
    <source>
        <dbReference type="ARBA" id="ARBA00022695"/>
    </source>
</evidence>
<dbReference type="PANTHER" id="PTHR37984:SF5">
    <property type="entry name" value="PROTEIN NYNRIN-LIKE"/>
    <property type="match status" value="1"/>
</dbReference>
<keyword evidence="7" id="KW-0695">RNA-directed DNA polymerase</keyword>
<reference evidence="11" key="1">
    <citation type="submission" date="2021-03" db="EMBL/GenBank/DDBJ databases">
        <authorList>
            <person name="Bekaert M."/>
        </authorList>
    </citation>
    <scope>NUCLEOTIDE SEQUENCE</scope>
</reference>
<dbReference type="AlphaFoldDB" id="A0A8S3Q606"/>
<feature type="region of interest" description="Disordered" evidence="9">
    <location>
        <begin position="494"/>
        <end position="524"/>
    </location>
</feature>
<comment type="subcellular location">
    <subcellularLocation>
        <location evidence="1">Nucleus</location>
    </subcellularLocation>
</comment>
<keyword evidence="8" id="KW-0539">Nucleus</keyword>
<feature type="compositionally biased region" description="Polar residues" evidence="9">
    <location>
        <begin position="494"/>
        <end position="505"/>
    </location>
</feature>
<comment type="caution">
    <text evidence="11">The sequence shown here is derived from an EMBL/GenBank/DDBJ whole genome shotgun (WGS) entry which is preliminary data.</text>
</comment>
<protein>
    <recommendedName>
        <fullName evidence="10">Chromo domain-containing protein</fullName>
    </recommendedName>
</protein>
<dbReference type="InterPro" id="IPR012337">
    <property type="entry name" value="RNaseH-like_sf"/>
</dbReference>
<keyword evidence="4" id="KW-0540">Nuclease</keyword>
<dbReference type="SMART" id="SM00298">
    <property type="entry name" value="CHROMO"/>
    <property type="match status" value="1"/>
</dbReference>
<feature type="domain" description="Chromo" evidence="10">
    <location>
        <begin position="524"/>
        <end position="561"/>
    </location>
</feature>
<dbReference type="CDD" id="cd09274">
    <property type="entry name" value="RNase_HI_RT_Ty3"/>
    <property type="match status" value="1"/>
</dbReference>